<organism evidence="1 2">
    <name type="scientific">Yersinia kristensenii</name>
    <dbReference type="NCBI Taxonomy" id="28152"/>
    <lineage>
        <taxon>Bacteria</taxon>
        <taxon>Pseudomonadati</taxon>
        <taxon>Pseudomonadota</taxon>
        <taxon>Gammaproteobacteria</taxon>
        <taxon>Enterobacterales</taxon>
        <taxon>Yersiniaceae</taxon>
        <taxon>Yersinia</taxon>
    </lineage>
</organism>
<evidence type="ECO:0000313" key="2">
    <source>
        <dbReference type="Proteomes" id="UP000045824"/>
    </source>
</evidence>
<evidence type="ECO:0000313" key="1">
    <source>
        <dbReference type="EMBL" id="CNF09304.1"/>
    </source>
</evidence>
<dbReference type="Proteomes" id="UP000045824">
    <property type="component" value="Unassembled WGS sequence"/>
</dbReference>
<dbReference type="AlphaFoldDB" id="A0A0T9LNB4"/>
<name>A0A0T9LNB4_YERKR</name>
<gene>
    <name evidence="1" type="ORF">ERS008491_03027</name>
</gene>
<sequence length="109" mass="12162">MNRQTLIMALLALLLMGLTANSYRLSAKQQQEHAQLQVARVVNQTLADIIDAYQLNAAANRAAVVRQLESERTLRHETEDRLKRFTAAAANDNCAVSRMPESGISILRE</sequence>
<reference evidence="1 2" key="1">
    <citation type="submission" date="2015-03" db="EMBL/GenBank/DDBJ databases">
        <authorList>
            <person name="Murphy D."/>
        </authorList>
    </citation>
    <scope>NUCLEOTIDE SEQUENCE [LARGE SCALE GENOMIC DNA]</scope>
    <source>
        <strain evidence="1 2">FCF326</strain>
    </source>
</reference>
<accession>A0A0T9LNB4</accession>
<dbReference type="EMBL" id="CPYI01000013">
    <property type="protein sequence ID" value="CNF09304.1"/>
    <property type="molecule type" value="Genomic_DNA"/>
</dbReference>
<proteinExistence type="predicted"/>
<dbReference type="RefSeq" id="WP_050119825.1">
    <property type="nucleotide sequence ID" value="NZ_CABHXV010000078.1"/>
</dbReference>
<protein>
    <submittedName>
        <fullName evidence="1">Putative phage antitermination protein Q</fullName>
    </submittedName>
</protein>